<comment type="caution">
    <text evidence="1">The sequence shown here is derived from an EMBL/GenBank/DDBJ whole genome shotgun (WGS) entry which is preliminary data.</text>
</comment>
<accession>A0ACB9M4N0</accession>
<gene>
    <name evidence="1" type="ORF">MLD38_032589</name>
</gene>
<keyword evidence="2" id="KW-1185">Reference proteome</keyword>
<organism evidence="1 2">
    <name type="scientific">Melastoma candidum</name>
    <dbReference type="NCBI Taxonomy" id="119954"/>
    <lineage>
        <taxon>Eukaryota</taxon>
        <taxon>Viridiplantae</taxon>
        <taxon>Streptophyta</taxon>
        <taxon>Embryophyta</taxon>
        <taxon>Tracheophyta</taxon>
        <taxon>Spermatophyta</taxon>
        <taxon>Magnoliopsida</taxon>
        <taxon>eudicotyledons</taxon>
        <taxon>Gunneridae</taxon>
        <taxon>Pentapetalae</taxon>
        <taxon>rosids</taxon>
        <taxon>malvids</taxon>
        <taxon>Myrtales</taxon>
        <taxon>Melastomataceae</taxon>
        <taxon>Melastomatoideae</taxon>
        <taxon>Melastomateae</taxon>
        <taxon>Melastoma</taxon>
    </lineage>
</organism>
<reference evidence="2" key="1">
    <citation type="journal article" date="2023" name="Front. Plant Sci.">
        <title>Chromosomal-level genome assembly of Melastoma candidum provides insights into trichome evolution.</title>
        <authorList>
            <person name="Zhong Y."/>
            <person name="Wu W."/>
            <person name="Sun C."/>
            <person name="Zou P."/>
            <person name="Liu Y."/>
            <person name="Dai S."/>
            <person name="Zhou R."/>
        </authorList>
    </citation>
    <scope>NUCLEOTIDE SEQUENCE [LARGE SCALE GENOMIC DNA]</scope>
</reference>
<name>A0ACB9M4N0_9MYRT</name>
<dbReference type="EMBL" id="CM042889">
    <property type="protein sequence ID" value="KAI4318936.1"/>
    <property type="molecule type" value="Genomic_DNA"/>
</dbReference>
<evidence type="ECO:0000313" key="2">
    <source>
        <dbReference type="Proteomes" id="UP001057402"/>
    </source>
</evidence>
<proteinExistence type="predicted"/>
<evidence type="ECO:0000313" key="1">
    <source>
        <dbReference type="EMBL" id="KAI4318936.1"/>
    </source>
</evidence>
<sequence length="207" mass="23112">MKDLDHCDCQLALQELLLGQDAAANLHASLSREDGSPTASHDDLAQAIAGSFAKALCLLGYRDSSAKPDGTASSKNDGRGRYKRRKSCDSWSETTPAVVDDGHAWRKYGQKKIQYSDFPRSYFRCTHKSDQNCQAVKQVQQISEDPPSHRTTYYGHHTCKNASDPNRFILPEEETTFKLVYSDGEVPRNTVDKPSFQSTFPTKFQSG</sequence>
<dbReference type="Proteomes" id="UP001057402">
    <property type="component" value="Chromosome 10"/>
</dbReference>
<protein>
    <submittedName>
        <fullName evidence="1">Uncharacterized protein</fullName>
    </submittedName>
</protein>